<organism evidence="1 2">
    <name type="scientific">Saccharata proteae CBS 121410</name>
    <dbReference type="NCBI Taxonomy" id="1314787"/>
    <lineage>
        <taxon>Eukaryota</taxon>
        <taxon>Fungi</taxon>
        <taxon>Dikarya</taxon>
        <taxon>Ascomycota</taxon>
        <taxon>Pezizomycotina</taxon>
        <taxon>Dothideomycetes</taxon>
        <taxon>Dothideomycetes incertae sedis</taxon>
        <taxon>Botryosphaeriales</taxon>
        <taxon>Saccharataceae</taxon>
        <taxon>Saccharata</taxon>
    </lineage>
</organism>
<dbReference type="Proteomes" id="UP000799776">
    <property type="component" value="Unassembled WGS sequence"/>
</dbReference>
<protein>
    <submittedName>
        <fullName evidence="1">Uncharacterized protein</fullName>
    </submittedName>
</protein>
<dbReference type="AlphaFoldDB" id="A0A9P4HYK2"/>
<evidence type="ECO:0000313" key="2">
    <source>
        <dbReference type="Proteomes" id="UP000799776"/>
    </source>
</evidence>
<accession>A0A9P4HYK2</accession>
<keyword evidence="2" id="KW-1185">Reference proteome</keyword>
<sequence>MLRTLARRAAEPSKETLNAYNNPYRAKRLWPPDLSKLSPKHQFRLERKYKRRSALRYQRPGWIKGVKLVQYGTMICTGCSWMS</sequence>
<dbReference type="OrthoDB" id="5278907at2759"/>
<comment type="caution">
    <text evidence="1">The sequence shown here is derived from an EMBL/GenBank/DDBJ whole genome shotgun (WGS) entry which is preliminary data.</text>
</comment>
<dbReference type="EMBL" id="ML978713">
    <property type="protein sequence ID" value="KAF2090273.1"/>
    <property type="molecule type" value="Genomic_DNA"/>
</dbReference>
<name>A0A9P4HYK2_9PEZI</name>
<evidence type="ECO:0000313" key="1">
    <source>
        <dbReference type="EMBL" id="KAF2090273.1"/>
    </source>
</evidence>
<gene>
    <name evidence="1" type="ORF">K490DRAFT_35995</name>
</gene>
<proteinExistence type="predicted"/>
<reference evidence="1" key="1">
    <citation type="journal article" date="2020" name="Stud. Mycol.">
        <title>101 Dothideomycetes genomes: a test case for predicting lifestyles and emergence of pathogens.</title>
        <authorList>
            <person name="Haridas S."/>
            <person name="Albert R."/>
            <person name="Binder M."/>
            <person name="Bloem J."/>
            <person name="Labutti K."/>
            <person name="Salamov A."/>
            <person name="Andreopoulos B."/>
            <person name="Baker S."/>
            <person name="Barry K."/>
            <person name="Bills G."/>
            <person name="Bluhm B."/>
            <person name="Cannon C."/>
            <person name="Castanera R."/>
            <person name="Culley D."/>
            <person name="Daum C."/>
            <person name="Ezra D."/>
            <person name="Gonzalez J."/>
            <person name="Henrissat B."/>
            <person name="Kuo A."/>
            <person name="Liang C."/>
            <person name="Lipzen A."/>
            <person name="Lutzoni F."/>
            <person name="Magnuson J."/>
            <person name="Mondo S."/>
            <person name="Nolan M."/>
            <person name="Ohm R."/>
            <person name="Pangilinan J."/>
            <person name="Park H.-J."/>
            <person name="Ramirez L."/>
            <person name="Alfaro M."/>
            <person name="Sun H."/>
            <person name="Tritt A."/>
            <person name="Yoshinaga Y."/>
            <person name="Zwiers L.-H."/>
            <person name="Turgeon B."/>
            <person name="Goodwin S."/>
            <person name="Spatafora J."/>
            <person name="Crous P."/>
            <person name="Grigoriev I."/>
        </authorList>
    </citation>
    <scope>NUCLEOTIDE SEQUENCE</scope>
    <source>
        <strain evidence="1">CBS 121410</strain>
    </source>
</reference>